<dbReference type="RefSeq" id="WP_252160494.1">
    <property type="nucleotide sequence ID" value="NZ_CP098807.1"/>
</dbReference>
<proteinExistence type="predicted"/>
<accession>A0A9Q9DB63</accession>
<dbReference type="Proteomes" id="UP001055460">
    <property type="component" value="Chromosome"/>
</dbReference>
<dbReference type="AlphaFoldDB" id="A0A9Q9DB63"/>
<sequence>MAMVTRYSIQDEVGRFLTIDGFFSYDDADAVEFRDEDEAYEELAAYPGCTVETYQRLSDFPDFTATPSIEKEAA</sequence>
<dbReference type="EMBL" id="CP098807">
    <property type="protein sequence ID" value="USJ24682.1"/>
    <property type="molecule type" value="Genomic_DNA"/>
</dbReference>
<organism evidence="1 2">
    <name type="scientific">Ensifer adhaerens</name>
    <name type="common">Sinorhizobium morelense</name>
    <dbReference type="NCBI Taxonomy" id="106592"/>
    <lineage>
        <taxon>Bacteria</taxon>
        <taxon>Pseudomonadati</taxon>
        <taxon>Pseudomonadota</taxon>
        <taxon>Alphaproteobacteria</taxon>
        <taxon>Hyphomicrobiales</taxon>
        <taxon>Rhizobiaceae</taxon>
        <taxon>Sinorhizobium/Ensifer group</taxon>
        <taxon>Ensifer</taxon>
    </lineage>
</organism>
<name>A0A9Q9DB63_ENSAD</name>
<gene>
    <name evidence="1" type="ORF">NE863_06875</name>
</gene>
<evidence type="ECO:0000313" key="2">
    <source>
        <dbReference type="Proteomes" id="UP001055460"/>
    </source>
</evidence>
<reference evidence="1" key="1">
    <citation type="submission" date="2022-06" db="EMBL/GenBank/DDBJ databases">
        <title>Physiological and biochemical characterization and genomic elucidation of a strain of the genus Ensifer adhaerens M8 that combines arsenic oxidation and chromium reduction.</title>
        <authorList>
            <person name="Li X."/>
            <person name="Yu c."/>
        </authorList>
    </citation>
    <scope>NUCLEOTIDE SEQUENCE</scope>
    <source>
        <strain evidence="1">M8</strain>
    </source>
</reference>
<evidence type="ECO:0000313" key="1">
    <source>
        <dbReference type="EMBL" id="USJ24682.1"/>
    </source>
</evidence>
<protein>
    <submittedName>
        <fullName evidence="1">Uncharacterized protein</fullName>
    </submittedName>
</protein>